<reference evidence="7 8" key="2">
    <citation type="submission" date="2019-02" db="EMBL/GenBank/DDBJ databases">
        <title>'Lichenibacterium ramalinii' gen. nov. sp. nov., 'Lichenibacterium minor' gen. nov. sp. nov.</title>
        <authorList>
            <person name="Pankratov T."/>
        </authorList>
    </citation>
    <scope>NUCLEOTIDE SEQUENCE [LARGE SCALE GENOMIC DNA]</scope>
    <source>
        <strain evidence="7 8">RmlP026</strain>
    </source>
</reference>
<dbReference type="InterPro" id="IPR016185">
    <property type="entry name" value="PreATP-grasp_dom_sf"/>
</dbReference>
<organism evidence="7 8">
    <name type="scientific">Lichenibacterium minor</name>
    <dbReference type="NCBI Taxonomy" id="2316528"/>
    <lineage>
        <taxon>Bacteria</taxon>
        <taxon>Pseudomonadati</taxon>
        <taxon>Pseudomonadota</taxon>
        <taxon>Alphaproteobacteria</taxon>
        <taxon>Hyphomicrobiales</taxon>
        <taxon>Lichenihabitantaceae</taxon>
        <taxon>Lichenibacterium</taxon>
    </lineage>
</organism>
<keyword evidence="1" id="KW-0436">Ligase</keyword>
<dbReference type="GO" id="GO:0016874">
    <property type="term" value="F:ligase activity"/>
    <property type="evidence" value="ECO:0007669"/>
    <property type="project" value="UniProtKB-KW"/>
</dbReference>
<protein>
    <submittedName>
        <fullName evidence="7">Glutathionylspermidine synthase family protein</fullName>
    </submittedName>
</protein>
<keyword evidence="3" id="KW-0547">Nucleotide-binding</keyword>
<accession>A0A4V1RUU2</accession>
<dbReference type="EMBL" id="QYBB01000007">
    <property type="protein sequence ID" value="RYC32344.1"/>
    <property type="molecule type" value="Genomic_DNA"/>
</dbReference>
<dbReference type="Pfam" id="PF03738">
    <property type="entry name" value="GSP_synth"/>
    <property type="match status" value="1"/>
</dbReference>
<comment type="caution">
    <text evidence="7">The sequence shown here is derived from an EMBL/GenBank/DDBJ whole genome shotgun (WGS) entry which is preliminary data.</text>
</comment>
<dbReference type="SUPFAM" id="SSF52440">
    <property type="entry name" value="PreATP-grasp domain"/>
    <property type="match status" value="1"/>
</dbReference>
<evidence type="ECO:0000256" key="1">
    <source>
        <dbReference type="ARBA" id="ARBA00022598"/>
    </source>
</evidence>
<dbReference type="AlphaFoldDB" id="A0A4V1RUU2"/>
<dbReference type="InterPro" id="IPR005494">
    <property type="entry name" value="GSPS_pre-ATP-grasp-like_dom"/>
</dbReference>
<reference evidence="7 8" key="1">
    <citation type="submission" date="2018-12" db="EMBL/GenBank/DDBJ databases">
        <authorList>
            <person name="Grouzdev D.S."/>
            <person name="Krutkina M.S."/>
        </authorList>
    </citation>
    <scope>NUCLEOTIDE SEQUENCE [LARGE SCALE GENOMIC DNA]</scope>
    <source>
        <strain evidence="7 8">RmlP026</strain>
    </source>
</reference>
<dbReference type="Gene3D" id="3.30.1490.330">
    <property type="match status" value="1"/>
</dbReference>
<keyword evidence="4" id="KW-0067">ATP-binding</keyword>
<keyword evidence="2" id="KW-0479">Metal-binding</keyword>
<dbReference type="OrthoDB" id="9765517at2"/>
<keyword evidence="8" id="KW-1185">Reference proteome</keyword>
<evidence type="ECO:0000256" key="3">
    <source>
        <dbReference type="ARBA" id="ARBA00022741"/>
    </source>
</evidence>
<name>A0A4V1RUU2_9HYPH</name>
<dbReference type="RefSeq" id="WP_129225311.1">
    <property type="nucleotide sequence ID" value="NZ_QYBB01000007.1"/>
</dbReference>
<keyword evidence="5" id="KW-0460">Magnesium</keyword>
<evidence type="ECO:0000256" key="5">
    <source>
        <dbReference type="ARBA" id="ARBA00022842"/>
    </source>
</evidence>
<sequence>MRRVPSPLRPDFDRICADLGFAFAYADDEPYWDETVRYEFTMEEVECDLEAPTAELHAMCLELASRAVQDGRMLRQLGVPEMAWDAVAASWRAREPSLYGRFDLCFGGDGPAKLLEFNGDTPTSLYEAAVFQWHWLEAGRTQGWLPRDADQFTSIHEALIARWREVWPDRRLHFAAMDNVEDRGTVYYLADTAVQADRVVDVLRIDEIGLRGDRFVDLTDAPIDVLFKLYPWEWLLRDPFGHSAGMATVRMVEPAWKMMLSSKGVLPLLWRLAPGHPNLLPAFFEGEADSEALGHSWVRKPVHSREGANITIVERGAASSRTGGPYTGPAVLQAFHPLPVFDGMRPVVGSWIVGDRPCGMGIREDATAITGNRSRFVPHAIT</sequence>
<evidence type="ECO:0000256" key="4">
    <source>
        <dbReference type="ARBA" id="ARBA00022840"/>
    </source>
</evidence>
<gene>
    <name evidence="7" type="ORF">D3273_08075</name>
</gene>
<evidence type="ECO:0000313" key="7">
    <source>
        <dbReference type="EMBL" id="RYC32344.1"/>
    </source>
</evidence>
<evidence type="ECO:0000313" key="8">
    <source>
        <dbReference type="Proteomes" id="UP000290759"/>
    </source>
</evidence>
<proteinExistence type="predicted"/>
<feature type="domain" description="Glutathionylspermidine synthase pre-ATP-grasp-like" evidence="6">
    <location>
        <begin position="15"/>
        <end position="381"/>
    </location>
</feature>
<dbReference type="SUPFAM" id="SSF56059">
    <property type="entry name" value="Glutathione synthetase ATP-binding domain-like"/>
    <property type="match status" value="1"/>
</dbReference>
<dbReference type="GO" id="GO:0005524">
    <property type="term" value="F:ATP binding"/>
    <property type="evidence" value="ECO:0007669"/>
    <property type="project" value="UniProtKB-KW"/>
</dbReference>
<dbReference type="Proteomes" id="UP000290759">
    <property type="component" value="Unassembled WGS sequence"/>
</dbReference>
<evidence type="ECO:0000256" key="2">
    <source>
        <dbReference type="ARBA" id="ARBA00022723"/>
    </source>
</evidence>
<evidence type="ECO:0000259" key="6">
    <source>
        <dbReference type="Pfam" id="PF03738"/>
    </source>
</evidence>
<dbReference type="GO" id="GO:0046872">
    <property type="term" value="F:metal ion binding"/>
    <property type="evidence" value="ECO:0007669"/>
    <property type="project" value="UniProtKB-KW"/>
</dbReference>